<proteinExistence type="predicted"/>
<dbReference type="EMBL" id="JAFELM010000030">
    <property type="protein sequence ID" value="MBM6618140.1"/>
    <property type="molecule type" value="Genomic_DNA"/>
</dbReference>
<name>A0ABS2DI27_9BACI</name>
<evidence type="ECO:0008006" key="3">
    <source>
        <dbReference type="Google" id="ProtNLM"/>
    </source>
</evidence>
<comment type="caution">
    <text evidence="1">The sequence shown here is derived from an EMBL/GenBank/DDBJ whole genome shotgun (WGS) entry which is preliminary data.</text>
</comment>
<dbReference type="RefSeq" id="WP_204203501.1">
    <property type="nucleotide sequence ID" value="NZ_JAFELM010000030.1"/>
</dbReference>
<sequence>MIHKPYKIVNVEEDGNTVTITYMSNDDPIPYSLFQCTFKNDEDQVVINELLHYCMKTENFLDIKGLYSSSFEQSLVQSLQEEIVNQADIS</sequence>
<evidence type="ECO:0000313" key="1">
    <source>
        <dbReference type="EMBL" id="MBM6618140.1"/>
    </source>
</evidence>
<organism evidence="1 2">
    <name type="scientific">Bacillus suaedaesalsae</name>
    <dbReference type="NCBI Taxonomy" id="2810349"/>
    <lineage>
        <taxon>Bacteria</taxon>
        <taxon>Bacillati</taxon>
        <taxon>Bacillota</taxon>
        <taxon>Bacilli</taxon>
        <taxon>Bacillales</taxon>
        <taxon>Bacillaceae</taxon>
        <taxon>Bacillus</taxon>
    </lineage>
</organism>
<evidence type="ECO:0000313" key="2">
    <source>
        <dbReference type="Proteomes" id="UP001518925"/>
    </source>
</evidence>
<gene>
    <name evidence="1" type="ORF">JR050_10765</name>
</gene>
<dbReference type="Proteomes" id="UP001518925">
    <property type="component" value="Unassembled WGS sequence"/>
</dbReference>
<reference evidence="1 2" key="1">
    <citation type="submission" date="2021-02" db="EMBL/GenBank/DDBJ databases">
        <title>Bacillus sp. RD4P76, an endophyte from a halophyte.</title>
        <authorList>
            <person name="Sun J.-Q."/>
        </authorList>
    </citation>
    <scope>NUCLEOTIDE SEQUENCE [LARGE SCALE GENOMIC DNA]</scope>
    <source>
        <strain evidence="1 2">RD4P76</strain>
    </source>
</reference>
<keyword evidence="2" id="KW-1185">Reference proteome</keyword>
<accession>A0ABS2DI27</accession>
<protein>
    <recommendedName>
        <fullName evidence="3">DUF4176 domain-containing protein</fullName>
    </recommendedName>
</protein>